<dbReference type="PANTHER" id="PTHR30204">
    <property type="entry name" value="REDOX-CYCLING DRUG-SENSING TRANSCRIPTIONAL ACTIVATOR SOXR"/>
    <property type="match status" value="1"/>
</dbReference>
<dbReference type="GO" id="GO:0003677">
    <property type="term" value="F:DNA binding"/>
    <property type="evidence" value="ECO:0007669"/>
    <property type="project" value="UniProtKB-KW"/>
</dbReference>
<reference evidence="5 6" key="1">
    <citation type="journal article" date="2015" name="Genome Announc.">
        <title>Expanding the biotechnology potential of lactobacilli through comparative genomics of 213 strains and associated genera.</title>
        <authorList>
            <person name="Sun Z."/>
            <person name="Harris H.M."/>
            <person name="McCann A."/>
            <person name="Guo C."/>
            <person name="Argimon S."/>
            <person name="Zhang W."/>
            <person name="Yang X."/>
            <person name="Jeffery I.B."/>
            <person name="Cooney J.C."/>
            <person name="Kagawa T.F."/>
            <person name="Liu W."/>
            <person name="Song Y."/>
            <person name="Salvetti E."/>
            <person name="Wrobel A."/>
            <person name="Rasinkangas P."/>
            <person name="Parkhill J."/>
            <person name="Rea M.C."/>
            <person name="O'Sullivan O."/>
            <person name="Ritari J."/>
            <person name="Douillard F.P."/>
            <person name="Paul Ross R."/>
            <person name="Yang R."/>
            <person name="Briner A.E."/>
            <person name="Felis G.E."/>
            <person name="de Vos W.M."/>
            <person name="Barrangou R."/>
            <person name="Klaenhammer T.R."/>
            <person name="Caufield P.W."/>
            <person name="Cui Y."/>
            <person name="Zhang H."/>
            <person name="O'Toole P.W."/>
        </authorList>
    </citation>
    <scope>NUCLEOTIDE SEQUENCE [LARGE SCALE GENOMIC DNA]</scope>
    <source>
        <strain evidence="5 6">DSM 16381</strain>
    </source>
</reference>
<dbReference type="InterPro" id="IPR047057">
    <property type="entry name" value="MerR_fam"/>
</dbReference>
<keyword evidence="2" id="KW-0238">DNA-binding</keyword>
<evidence type="ECO:0000256" key="3">
    <source>
        <dbReference type="ARBA" id="ARBA00023163"/>
    </source>
</evidence>
<dbReference type="SMART" id="SM00422">
    <property type="entry name" value="HTH_MERR"/>
    <property type="match status" value="1"/>
</dbReference>
<accession>A0A0R1URK3</accession>
<dbReference type="Proteomes" id="UP000051580">
    <property type="component" value="Unassembled WGS sequence"/>
</dbReference>
<evidence type="ECO:0000256" key="1">
    <source>
        <dbReference type="ARBA" id="ARBA00023015"/>
    </source>
</evidence>
<dbReference type="RefSeq" id="WP_057732475.1">
    <property type="nucleotide sequence ID" value="NZ_AZFS01000044.1"/>
</dbReference>
<comment type="caution">
    <text evidence="5">The sequence shown here is derived from an EMBL/GenBank/DDBJ whole genome shotgun (WGS) entry which is preliminary data.</text>
</comment>
<dbReference type="Pfam" id="PF13411">
    <property type="entry name" value="MerR_1"/>
    <property type="match status" value="1"/>
</dbReference>
<dbReference type="Gene3D" id="1.10.1660.10">
    <property type="match status" value="1"/>
</dbReference>
<gene>
    <name evidence="5" type="ORF">FD28_GL002069</name>
</gene>
<sequence length="140" mass="16000">MNTTEFCQRAHTTRDTLRFYDTLGILTPKRLPNNYRDYTTDDLNKYQIIQNLKTAGISLTEIAQILTLRTQPVTTACRDDVLAIIQRNAADFAKQQQFYTQLLQITNQMRTVLQSNHQEQLASLIEQLGRVGESTASAHP</sequence>
<dbReference type="EMBL" id="AZFS01000044">
    <property type="protein sequence ID" value="KRL95840.1"/>
    <property type="molecule type" value="Genomic_DNA"/>
</dbReference>
<proteinExistence type="predicted"/>
<dbReference type="GO" id="GO:0003700">
    <property type="term" value="F:DNA-binding transcription factor activity"/>
    <property type="evidence" value="ECO:0007669"/>
    <property type="project" value="InterPro"/>
</dbReference>
<dbReference type="PROSITE" id="PS50937">
    <property type="entry name" value="HTH_MERR_2"/>
    <property type="match status" value="1"/>
</dbReference>
<evidence type="ECO:0000256" key="2">
    <source>
        <dbReference type="ARBA" id="ARBA00023125"/>
    </source>
</evidence>
<protein>
    <recommendedName>
        <fullName evidence="4">HTH merR-type domain-containing protein</fullName>
    </recommendedName>
</protein>
<dbReference type="OrthoDB" id="9806513at2"/>
<dbReference type="CDD" id="cd00592">
    <property type="entry name" value="HTH_MerR-like"/>
    <property type="match status" value="1"/>
</dbReference>
<keyword evidence="1" id="KW-0805">Transcription regulation</keyword>
<dbReference type="InterPro" id="IPR000551">
    <property type="entry name" value="MerR-type_HTH_dom"/>
</dbReference>
<evidence type="ECO:0000313" key="5">
    <source>
        <dbReference type="EMBL" id="KRL95840.1"/>
    </source>
</evidence>
<feature type="domain" description="HTH merR-type" evidence="4">
    <location>
        <begin position="1"/>
        <end position="68"/>
    </location>
</feature>
<keyword evidence="6" id="KW-1185">Reference proteome</keyword>
<dbReference type="SUPFAM" id="SSF46955">
    <property type="entry name" value="Putative DNA-binding domain"/>
    <property type="match status" value="1"/>
</dbReference>
<evidence type="ECO:0000259" key="4">
    <source>
        <dbReference type="PROSITE" id="PS50937"/>
    </source>
</evidence>
<keyword evidence="3" id="KW-0804">Transcription</keyword>
<dbReference type="PANTHER" id="PTHR30204:SF94">
    <property type="entry name" value="HEAVY METAL-DEPENDENT TRANSCRIPTIONAL REGULATOR HI_0293-RELATED"/>
    <property type="match status" value="1"/>
</dbReference>
<dbReference type="STRING" id="1423753.FD28_GL002069"/>
<dbReference type="PATRIC" id="fig|1423753.3.peg.2175"/>
<name>A0A0R1URK3_9LACO</name>
<dbReference type="InterPro" id="IPR009061">
    <property type="entry name" value="DNA-bd_dom_put_sf"/>
</dbReference>
<dbReference type="AlphaFoldDB" id="A0A0R1URK3"/>
<evidence type="ECO:0000313" key="6">
    <source>
        <dbReference type="Proteomes" id="UP000051580"/>
    </source>
</evidence>
<organism evidence="5 6">
    <name type="scientific">Levilactobacillus hammesii DSM 16381</name>
    <dbReference type="NCBI Taxonomy" id="1423753"/>
    <lineage>
        <taxon>Bacteria</taxon>
        <taxon>Bacillati</taxon>
        <taxon>Bacillota</taxon>
        <taxon>Bacilli</taxon>
        <taxon>Lactobacillales</taxon>
        <taxon>Lactobacillaceae</taxon>
        <taxon>Levilactobacillus</taxon>
    </lineage>
</organism>